<proteinExistence type="predicted"/>
<reference evidence="1" key="1">
    <citation type="journal article" date="2020" name="Phytopathology">
        <title>Genome Sequence Resources of Colletotrichum truncatum, C. plurivorum, C. musicola, and C. sojae: Four Species Pathogenic to Soybean (Glycine max).</title>
        <authorList>
            <person name="Rogerio F."/>
            <person name="Boufleur T.R."/>
            <person name="Ciampi-Guillardi M."/>
            <person name="Sukno S.A."/>
            <person name="Thon M.R."/>
            <person name="Massola Junior N.S."/>
            <person name="Baroncelli R."/>
        </authorList>
    </citation>
    <scope>NUCLEOTIDE SEQUENCE</scope>
    <source>
        <strain evidence="1">LFN0074</strain>
    </source>
</reference>
<evidence type="ECO:0000313" key="2">
    <source>
        <dbReference type="Proteomes" id="UP000639643"/>
    </source>
</evidence>
<name>A0A8H6NX44_9PEZI</name>
<sequence length="86" mass="10123">MQVTFVTVPTPLSSNNFYRTGIEWEVRLLVKTRDLARLMREGFHWSTANVRPEMTYIEPYLQDASLREVGWFCSRNYYLSDLGSNP</sequence>
<organism evidence="1 2">
    <name type="scientific">Colletotrichum musicola</name>
    <dbReference type="NCBI Taxonomy" id="2175873"/>
    <lineage>
        <taxon>Eukaryota</taxon>
        <taxon>Fungi</taxon>
        <taxon>Dikarya</taxon>
        <taxon>Ascomycota</taxon>
        <taxon>Pezizomycotina</taxon>
        <taxon>Sordariomycetes</taxon>
        <taxon>Hypocreomycetidae</taxon>
        <taxon>Glomerellales</taxon>
        <taxon>Glomerellaceae</taxon>
        <taxon>Colletotrichum</taxon>
        <taxon>Colletotrichum orchidearum species complex</taxon>
    </lineage>
</organism>
<dbReference type="OrthoDB" id="4589291at2759"/>
<evidence type="ECO:0000313" key="1">
    <source>
        <dbReference type="EMBL" id="KAF6844227.1"/>
    </source>
</evidence>
<gene>
    <name evidence="1" type="ORF">CMUS01_01282</name>
</gene>
<keyword evidence="2" id="KW-1185">Reference proteome</keyword>
<dbReference type="AlphaFoldDB" id="A0A8H6NX44"/>
<accession>A0A8H6NX44</accession>
<dbReference type="EMBL" id="WIGM01000021">
    <property type="protein sequence ID" value="KAF6844227.1"/>
    <property type="molecule type" value="Genomic_DNA"/>
</dbReference>
<comment type="caution">
    <text evidence="1">The sequence shown here is derived from an EMBL/GenBank/DDBJ whole genome shotgun (WGS) entry which is preliminary data.</text>
</comment>
<protein>
    <submittedName>
        <fullName evidence="1">Uncharacterized protein</fullName>
    </submittedName>
</protein>
<dbReference type="Proteomes" id="UP000639643">
    <property type="component" value="Unassembled WGS sequence"/>
</dbReference>